<feature type="region of interest" description="Disordered" evidence="8">
    <location>
        <begin position="139"/>
        <end position="158"/>
    </location>
</feature>
<feature type="compositionally biased region" description="Polar residues" evidence="8">
    <location>
        <begin position="433"/>
        <end position="442"/>
    </location>
</feature>
<protein>
    <recommendedName>
        <fullName evidence="3">ubiquitinyl hydrolase 1</fullName>
        <ecNumber evidence="3">3.4.19.12</ecNumber>
    </recommendedName>
</protein>
<feature type="compositionally biased region" description="Polar residues" evidence="8">
    <location>
        <begin position="564"/>
        <end position="576"/>
    </location>
</feature>
<dbReference type="GO" id="GO:0005634">
    <property type="term" value="C:nucleus"/>
    <property type="evidence" value="ECO:0007669"/>
    <property type="project" value="TreeGrafter"/>
</dbReference>
<organism evidence="10 11">
    <name type="scientific">Bemisia tabaci</name>
    <name type="common">Sweetpotato whitefly</name>
    <name type="synonym">Aleurodes tabaci</name>
    <dbReference type="NCBI Taxonomy" id="7038"/>
    <lineage>
        <taxon>Eukaryota</taxon>
        <taxon>Metazoa</taxon>
        <taxon>Ecdysozoa</taxon>
        <taxon>Arthropoda</taxon>
        <taxon>Hexapoda</taxon>
        <taxon>Insecta</taxon>
        <taxon>Pterygota</taxon>
        <taxon>Neoptera</taxon>
        <taxon>Paraneoptera</taxon>
        <taxon>Hemiptera</taxon>
        <taxon>Sternorrhyncha</taxon>
        <taxon>Aleyrodoidea</taxon>
        <taxon>Aleyrodidae</taxon>
        <taxon>Aleyrodinae</taxon>
        <taxon>Bemisia</taxon>
    </lineage>
</organism>
<dbReference type="Gene3D" id="3.90.70.10">
    <property type="entry name" value="Cysteine proteinases"/>
    <property type="match status" value="1"/>
</dbReference>
<proteinExistence type="inferred from homology"/>
<name>A0A9P0G2A1_BEMTA</name>
<dbReference type="EC" id="3.4.19.12" evidence="3"/>
<feature type="compositionally biased region" description="Polar residues" evidence="8">
    <location>
        <begin position="139"/>
        <end position="149"/>
    </location>
</feature>
<dbReference type="GO" id="GO:0006508">
    <property type="term" value="P:proteolysis"/>
    <property type="evidence" value="ECO:0007669"/>
    <property type="project" value="UniProtKB-KW"/>
</dbReference>
<dbReference type="Pfam" id="PF00443">
    <property type="entry name" value="UCH"/>
    <property type="match status" value="1"/>
</dbReference>
<evidence type="ECO:0000256" key="8">
    <source>
        <dbReference type="SAM" id="MobiDB-lite"/>
    </source>
</evidence>
<keyword evidence="5" id="KW-0833">Ubl conjugation pathway</keyword>
<feature type="domain" description="USP" evidence="9">
    <location>
        <begin position="634"/>
        <end position="1022"/>
    </location>
</feature>
<keyword evidence="4" id="KW-0645">Protease</keyword>
<evidence type="ECO:0000313" key="11">
    <source>
        <dbReference type="Proteomes" id="UP001152759"/>
    </source>
</evidence>
<dbReference type="InterPro" id="IPR028889">
    <property type="entry name" value="USP"/>
</dbReference>
<dbReference type="InterPro" id="IPR001394">
    <property type="entry name" value="Peptidase_C19_UCH"/>
</dbReference>
<dbReference type="PROSITE" id="PS50235">
    <property type="entry name" value="USP_3"/>
    <property type="match status" value="1"/>
</dbReference>
<keyword evidence="7" id="KW-0788">Thiol protease</keyword>
<feature type="region of interest" description="Disordered" evidence="8">
    <location>
        <begin position="551"/>
        <end position="606"/>
    </location>
</feature>
<keyword evidence="11" id="KW-1185">Reference proteome</keyword>
<evidence type="ECO:0000256" key="7">
    <source>
        <dbReference type="ARBA" id="ARBA00022807"/>
    </source>
</evidence>
<evidence type="ECO:0000259" key="9">
    <source>
        <dbReference type="PROSITE" id="PS50235"/>
    </source>
</evidence>
<dbReference type="AlphaFoldDB" id="A0A9P0G2A1"/>
<dbReference type="SUPFAM" id="SSF54001">
    <property type="entry name" value="Cysteine proteinases"/>
    <property type="match status" value="1"/>
</dbReference>
<evidence type="ECO:0000256" key="3">
    <source>
        <dbReference type="ARBA" id="ARBA00012759"/>
    </source>
</evidence>
<dbReference type="GO" id="GO:0004843">
    <property type="term" value="F:cysteine-type deubiquitinase activity"/>
    <property type="evidence" value="ECO:0007669"/>
    <property type="project" value="UniProtKB-EC"/>
</dbReference>
<dbReference type="KEGG" id="btab:109043798"/>
<dbReference type="GO" id="GO:0030330">
    <property type="term" value="P:DNA damage response, signal transduction by p53 class mediator"/>
    <property type="evidence" value="ECO:0007669"/>
    <property type="project" value="TreeGrafter"/>
</dbReference>
<dbReference type="PANTHER" id="PTHR24006">
    <property type="entry name" value="UBIQUITIN CARBOXYL-TERMINAL HYDROLASE"/>
    <property type="match status" value="1"/>
</dbReference>
<dbReference type="EMBL" id="OU963865">
    <property type="protein sequence ID" value="CAH0771368.1"/>
    <property type="molecule type" value="Genomic_DNA"/>
</dbReference>
<comment type="catalytic activity">
    <reaction evidence="1">
        <text>Thiol-dependent hydrolysis of ester, thioester, amide, peptide and isopeptide bonds formed by the C-terminal Gly of ubiquitin (a 76-residue protein attached to proteins as an intracellular targeting signal).</text>
        <dbReference type="EC" id="3.4.19.12"/>
    </reaction>
</comment>
<dbReference type="GO" id="GO:0005829">
    <property type="term" value="C:cytosol"/>
    <property type="evidence" value="ECO:0007669"/>
    <property type="project" value="TreeGrafter"/>
</dbReference>
<comment type="similarity">
    <text evidence="2">Belongs to the peptidase C19 family. USP10 subfamily.</text>
</comment>
<evidence type="ECO:0000256" key="4">
    <source>
        <dbReference type="ARBA" id="ARBA00022670"/>
    </source>
</evidence>
<dbReference type="InterPro" id="IPR038765">
    <property type="entry name" value="Papain-like_cys_pep_sf"/>
</dbReference>
<accession>A0A9P0G2A1</accession>
<reference evidence="10" key="1">
    <citation type="submission" date="2021-12" db="EMBL/GenBank/DDBJ databases">
        <authorList>
            <person name="King R."/>
        </authorList>
    </citation>
    <scope>NUCLEOTIDE SEQUENCE</scope>
</reference>
<feature type="region of interest" description="Disordered" evidence="8">
    <location>
        <begin position="424"/>
        <end position="516"/>
    </location>
</feature>
<evidence type="ECO:0000256" key="6">
    <source>
        <dbReference type="ARBA" id="ARBA00022801"/>
    </source>
</evidence>
<dbReference type="InterPro" id="IPR018200">
    <property type="entry name" value="USP_CS"/>
</dbReference>
<dbReference type="InterPro" id="IPR050164">
    <property type="entry name" value="Peptidase_C19"/>
</dbReference>
<dbReference type="GO" id="GO:0016579">
    <property type="term" value="P:protein deubiquitination"/>
    <property type="evidence" value="ECO:0007669"/>
    <property type="project" value="InterPro"/>
</dbReference>
<gene>
    <name evidence="10" type="ORF">BEMITA_LOCUS8123</name>
</gene>
<dbReference type="PANTHER" id="PTHR24006:SF687">
    <property type="entry name" value="UBIQUITIN CARBOXYL-TERMINAL HYDROLASE 10"/>
    <property type="match status" value="1"/>
</dbReference>
<evidence type="ECO:0000313" key="10">
    <source>
        <dbReference type="EMBL" id="CAH0771368.1"/>
    </source>
</evidence>
<keyword evidence="6" id="KW-0378">Hydrolase</keyword>
<dbReference type="PROSITE" id="PS00973">
    <property type="entry name" value="USP_2"/>
    <property type="match status" value="1"/>
</dbReference>
<evidence type="ECO:0000256" key="1">
    <source>
        <dbReference type="ARBA" id="ARBA00000707"/>
    </source>
</evidence>
<dbReference type="CDD" id="cd02257">
    <property type="entry name" value="Peptidase_C19"/>
    <property type="match status" value="1"/>
</dbReference>
<feature type="compositionally biased region" description="Low complexity" evidence="8">
    <location>
        <begin position="447"/>
        <end position="470"/>
    </location>
</feature>
<dbReference type="GO" id="GO:0010506">
    <property type="term" value="P:regulation of autophagy"/>
    <property type="evidence" value="ECO:0007669"/>
    <property type="project" value="TreeGrafter"/>
</dbReference>
<feature type="region of interest" description="Disordered" evidence="8">
    <location>
        <begin position="699"/>
        <end position="729"/>
    </location>
</feature>
<dbReference type="FunFam" id="3.90.70.10:FF:000092">
    <property type="entry name" value="Ubiquitin carboxyl-terminal hydrolase"/>
    <property type="match status" value="1"/>
</dbReference>
<evidence type="ECO:0000256" key="5">
    <source>
        <dbReference type="ARBA" id="ARBA00022786"/>
    </source>
</evidence>
<feature type="compositionally biased region" description="Basic and acidic residues" evidence="8">
    <location>
        <begin position="720"/>
        <end position="729"/>
    </location>
</feature>
<evidence type="ECO:0000256" key="2">
    <source>
        <dbReference type="ARBA" id="ARBA00005427"/>
    </source>
</evidence>
<dbReference type="Proteomes" id="UP001152759">
    <property type="component" value="Chromosome 4"/>
</dbReference>
<sequence length="1044" mass="114820">MDQLSEELEFLDLSDLGDKERHHVQSVLYSRNPNAAYPQLPWQVSLPVNIDPYQESVDEVQWNHKQQYEPDNSGEMINYEAESCDMGIEEGCESVEQPVDYQSASNMIPAASVIMVQNYSPGIINHVYSSVTQTPMYSTPSNEINGSSQKPRRTLNNKMGIKGMPKMGIRHRQPNVDAVDVMPHQPPPQNPPYFYPYQYPYFPGPPNQLPGAPMSTAQHATGSPLYLPTVVNSYPPMYYQPAYCSPPLPINQHTHEPLEMSPADNILVKSDYLEEVPVVSVGNAVPYNNNDNNNHIEDNTNISCNVNSSLNSSSNLNNNNNYSFTSIKDDVVKSSEISDDPSEIALSEAVNDEKSNSVSSCKSIVQRSETTFQPDSSRVNVSVSTNSTEPILKVSDSRVSVSQTITSVKNSVSNIADIGVKSSHSLPAHTAQPAVTNKTDSGSAVGKPSSSHSPISSSCSTSKSSITMSSDTNDSNVKSISKAKEAAPASVTTNSSKSEKSDILTPIMNGPPAEAAAPARRSWAALVAGGTKKPISSPTVFSVNVENPTQVDTSHVASHPKLGSSDTTASMKSKLTQPSPRPQPPRSAAKHRPGAPTKSQKSESASSSDVYLQKIAELLSTYKLDHKVVNLLPRGLNNRSSYCYINATLQALLACPPLYNLLKAISSVLGDSKQNPTESSIPFISSLVSFVDEFSPLPNSVTPRKQKPSPPSAQKHNKNHPVESDPKTDPAFEPSFIYKMLASLNSDSGGSFNVEGRQEDAEEFLSCLLNGLNDEMVELQKYCEDSIKSTLSNGDILVNGDASQQNDHGAEWQRVKAKNKSAIVRDANVERTPLSDIFRGKLKSQVSRLGGVTSCNIQPFFTLQLDIEKAKSVSEALGMLVDRDQLEGVTCSKTNQEVEAWQKMTLEELPCVLLLHLKCFDFKQQAQSCAKIIKNIDCPIDLELNSKWMSYRKTHNRKYKLFAVVYHEGKEASKGHYIADVYHHGYESWIRYDDSNVKFIDESEFLKPKPPRVPYLLYYKRIDTLLTPVISTKSQPVNSTLKNR</sequence>